<comment type="caution">
    <text evidence="3">The sequence shown here is derived from an EMBL/GenBank/DDBJ whole genome shotgun (WGS) entry which is preliminary data.</text>
</comment>
<dbReference type="PANTHER" id="PTHR11360">
    <property type="entry name" value="MONOCARBOXYLATE TRANSPORTER"/>
    <property type="match status" value="1"/>
</dbReference>
<dbReference type="EMBL" id="NIVC01000646">
    <property type="protein sequence ID" value="PAA79247.1"/>
    <property type="molecule type" value="Genomic_DNA"/>
</dbReference>
<sequence length="889" mass="91908">MTNPQQQQPPAAAGQVVAEPPDPQHQQPPQSAAESYSYFTSPNPNPPQATASLPPAGVDAAGPPSPPDKGYAWFIVLGAFLCHGLVDGFCYSFFSVARDRISESFAGRGPAELSLIGSTVFGVYMLFGPTSSALANTFGCRPIIMLGAAASAAVFCGASFVTNYYAFVFVFGVLGGASLGLVYLPAVVTVGFWFERRRAIATGIGVCGSGVGTAAVALATDQLVDQLTWRGALMVLAGVLLNCAVAGSLLMPLDRYYDILAKRELRRLARGEPRVKGNIMRKLVENKKRERNISQGSLNGWIITTANRVEPPPPDFDDRPMLSMEAIHRIAENVLRRKTPGYSAATAAAAASGAGSRRLTSRHSFLAEAAATAKGSLSQLAATVRGGGGGVSGVSGGISGGAGVGDFAQSQTSLAVGGVSSNDPAANQPHLVGAPLQPHTALNSEVPTPDQSNFASGTSLAGTATSVAGGPAAINGAAMALLSGSTEITEEVREAIGRSLRREVLRPLNRKDVFHSGSLRHVAEYCRATRAPGAAGGGGGAGGRDFYRSATTVPVDAGRPAAPARSALRKMLSPGMLRSPTFCLLMLGSVFTVLGYLQFYHLIRPYAITRGISSAEATNLLVLTGIANSAGRMLFAIIIQKKSSWAGDRSWSDCLWVNNLTLIGAGLATAAVPLLDSFTSLAVCACCYGVFTSAWTSLRTILVVDLMGLDRLTNAFGLLLLIQGAGLVVGPPLTATFANGWAPAAALGPVGGPGLAASFYAAGALLALSGLAGFPLRALSQWEAARAARAAAANNDETASYSGSHSYHGNNNNYSPNAASTFLVGGEIADYGQQQQPMHTPPPTIIVAPAADSAASTSAAPATGIEPLTYHDQFPAHEPPPLEEIESRI</sequence>
<dbReference type="InterPro" id="IPR050327">
    <property type="entry name" value="Proton-linked_MCT"/>
</dbReference>
<dbReference type="AlphaFoldDB" id="A0A267G1P1"/>
<reference evidence="3 4" key="1">
    <citation type="submission" date="2017-06" db="EMBL/GenBank/DDBJ databases">
        <title>A platform for efficient transgenesis in Macrostomum lignano, a flatworm model organism for stem cell research.</title>
        <authorList>
            <person name="Berezikov E."/>
        </authorList>
    </citation>
    <scope>NUCLEOTIDE SEQUENCE [LARGE SCALE GENOMIC DNA]</scope>
    <source>
        <strain evidence="3">DV1</strain>
        <tissue evidence="3">Whole organism</tissue>
    </source>
</reference>
<accession>A0A267G1P1</accession>
<evidence type="ECO:0000256" key="2">
    <source>
        <dbReference type="SAM" id="Phobius"/>
    </source>
</evidence>
<feature type="compositionally biased region" description="Low complexity" evidence="1">
    <location>
        <begin position="1"/>
        <end position="30"/>
    </location>
</feature>
<dbReference type="Pfam" id="PF07690">
    <property type="entry name" value="MFS_1"/>
    <property type="match status" value="1"/>
</dbReference>
<dbReference type="SUPFAM" id="SSF103473">
    <property type="entry name" value="MFS general substrate transporter"/>
    <property type="match status" value="1"/>
</dbReference>
<dbReference type="InterPro" id="IPR036259">
    <property type="entry name" value="MFS_trans_sf"/>
</dbReference>
<dbReference type="InterPro" id="IPR011701">
    <property type="entry name" value="MFS"/>
</dbReference>
<dbReference type="STRING" id="282301.A0A267G1P1"/>
<gene>
    <name evidence="3" type="ORF">BOX15_Mlig034544g3</name>
</gene>
<keyword evidence="2" id="KW-1133">Transmembrane helix</keyword>
<name>A0A267G1P1_9PLAT</name>
<feature type="transmembrane region" description="Helical" evidence="2">
    <location>
        <begin position="232"/>
        <end position="253"/>
    </location>
</feature>
<feature type="region of interest" description="Disordered" evidence="1">
    <location>
        <begin position="1"/>
        <end position="63"/>
    </location>
</feature>
<dbReference type="GO" id="GO:0008028">
    <property type="term" value="F:monocarboxylic acid transmembrane transporter activity"/>
    <property type="evidence" value="ECO:0007669"/>
    <property type="project" value="TreeGrafter"/>
</dbReference>
<feature type="transmembrane region" description="Helical" evidence="2">
    <location>
        <begin position="167"/>
        <end position="193"/>
    </location>
</feature>
<feature type="transmembrane region" description="Helical" evidence="2">
    <location>
        <begin position="716"/>
        <end position="738"/>
    </location>
</feature>
<evidence type="ECO:0000313" key="4">
    <source>
        <dbReference type="Proteomes" id="UP000215902"/>
    </source>
</evidence>
<feature type="transmembrane region" description="Helical" evidence="2">
    <location>
        <begin position="142"/>
        <end position="161"/>
    </location>
</feature>
<evidence type="ECO:0008006" key="5">
    <source>
        <dbReference type="Google" id="ProtNLM"/>
    </source>
</evidence>
<evidence type="ECO:0000256" key="1">
    <source>
        <dbReference type="SAM" id="MobiDB-lite"/>
    </source>
</evidence>
<feature type="transmembrane region" description="Helical" evidence="2">
    <location>
        <begin position="71"/>
        <end position="94"/>
    </location>
</feature>
<feature type="compositionally biased region" description="Polar residues" evidence="1">
    <location>
        <begin position="32"/>
        <end position="42"/>
    </location>
</feature>
<keyword evidence="4" id="KW-1185">Reference proteome</keyword>
<feature type="transmembrane region" description="Helical" evidence="2">
    <location>
        <begin position="114"/>
        <end position="135"/>
    </location>
</feature>
<dbReference type="Gene3D" id="1.20.1250.20">
    <property type="entry name" value="MFS general substrate transporter like domains"/>
    <property type="match status" value="2"/>
</dbReference>
<evidence type="ECO:0000313" key="3">
    <source>
        <dbReference type="EMBL" id="PAA79247.1"/>
    </source>
</evidence>
<feature type="transmembrane region" description="Helical" evidence="2">
    <location>
        <begin position="620"/>
        <end position="639"/>
    </location>
</feature>
<feature type="transmembrane region" description="Helical" evidence="2">
    <location>
        <begin position="200"/>
        <end position="220"/>
    </location>
</feature>
<organism evidence="3 4">
    <name type="scientific">Macrostomum lignano</name>
    <dbReference type="NCBI Taxonomy" id="282301"/>
    <lineage>
        <taxon>Eukaryota</taxon>
        <taxon>Metazoa</taxon>
        <taxon>Spiralia</taxon>
        <taxon>Lophotrochozoa</taxon>
        <taxon>Platyhelminthes</taxon>
        <taxon>Rhabditophora</taxon>
        <taxon>Macrostomorpha</taxon>
        <taxon>Macrostomida</taxon>
        <taxon>Macrostomidae</taxon>
        <taxon>Macrostomum</taxon>
    </lineage>
</organism>
<proteinExistence type="predicted"/>
<dbReference type="OrthoDB" id="6499973at2759"/>
<protein>
    <recommendedName>
        <fullName evidence="5">Major facilitator superfamily (MFS) profile domain-containing protein</fullName>
    </recommendedName>
</protein>
<dbReference type="PANTHER" id="PTHR11360:SF286">
    <property type="entry name" value="GH22266P"/>
    <property type="match status" value="1"/>
</dbReference>
<feature type="region of interest" description="Disordered" evidence="1">
    <location>
        <begin position="870"/>
        <end position="889"/>
    </location>
</feature>
<keyword evidence="2" id="KW-0472">Membrane</keyword>
<keyword evidence="2" id="KW-0812">Transmembrane</keyword>
<feature type="transmembrane region" description="Helical" evidence="2">
    <location>
        <begin position="678"/>
        <end position="704"/>
    </location>
</feature>
<dbReference type="Proteomes" id="UP000215902">
    <property type="component" value="Unassembled WGS sequence"/>
</dbReference>
<feature type="transmembrane region" description="Helical" evidence="2">
    <location>
        <begin position="579"/>
        <end position="600"/>
    </location>
</feature>
<feature type="transmembrane region" description="Helical" evidence="2">
    <location>
        <begin position="758"/>
        <end position="779"/>
    </location>
</feature>